<dbReference type="GO" id="GO:0016020">
    <property type="term" value="C:membrane"/>
    <property type="evidence" value="ECO:0007669"/>
    <property type="project" value="InterPro"/>
</dbReference>
<comment type="caution">
    <text evidence="10">The sequence shown here is derived from an EMBL/GenBank/DDBJ whole genome shotgun (WGS) entry which is preliminary data.</text>
</comment>
<feature type="region of interest" description="Disordered" evidence="8">
    <location>
        <begin position="272"/>
        <end position="299"/>
    </location>
</feature>
<keyword evidence="11" id="KW-1185">Reference proteome</keyword>
<dbReference type="Gene3D" id="1.20.1080.10">
    <property type="entry name" value="Glycerol uptake facilitator protein"/>
    <property type="match status" value="1"/>
</dbReference>
<dbReference type="GO" id="GO:0019755">
    <property type="term" value="P:one-carbon compound transport"/>
    <property type="evidence" value="ECO:0007669"/>
    <property type="project" value="UniProtKB-ARBA"/>
</dbReference>
<evidence type="ECO:0000256" key="5">
    <source>
        <dbReference type="ARBA" id="ARBA00022989"/>
    </source>
</evidence>
<feature type="transmembrane region" description="Helical" evidence="9">
    <location>
        <begin position="43"/>
        <end position="60"/>
    </location>
</feature>
<keyword evidence="5 9" id="KW-1133">Transmembrane helix</keyword>
<protein>
    <recommendedName>
        <fullName evidence="12">Aquaporin</fullName>
    </recommendedName>
</protein>
<dbReference type="InterPro" id="IPR034294">
    <property type="entry name" value="Aquaporin_transptr"/>
</dbReference>
<dbReference type="PANTHER" id="PTHR45665">
    <property type="entry name" value="AQUAPORIN-8"/>
    <property type="match status" value="1"/>
</dbReference>
<dbReference type="PRINTS" id="PR00783">
    <property type="entry name" value="MINTRINSICP"/>
</dbReference>
<evidence type="ECO:0000256" key="2">
    <source>
        <dbReference type="ARBA" id="ARBA00022448"/>
    </source>
</evidence>
<dbReference type="SUPFAM" id="SSF81338">
    <property type="entry name" value="Aquaporin-like"/>
    <property type="match status" value="1"/>
</dbReference>
<dbReference type="GO" id="GO:0012505">
    <property type="term" value="C:endomembrane system"/>
    <property type="evidence" value="ECO:0007669"/>
    <property type="project" value="UniProtKB-SubCell"/>
</dbReference>
<dbReference type="InterPro" id="IPR022357">
    <property type="entry name" value="MIP_CS"/>
</dbReference>
<comment type="subcellular location">
    <subcellularLocation>
        <location evidence="1">Endomembrane system</location>
        <topology evidence="1">Multi-pass membrane protein</topology>
    </subcellularLocation>
</comment>
<accession>A0AAW1PA22</accession>
<feature type="compositionally biased region" description="Polar residues" evidence="8">
    <location>
        <begin position="337"/>
        <end position="352"/>
    </location>
</feature>
<proteinExistence type="inferred from homology"/>
<feature type="transmembrane region" description="Helical" evidence="9">
    <location>
        <begin position="81"/>
        <end position="107"/>
    </location>
</feature>
<evidence type="ECO:0000256" key="8">
    <source>
        <dbReference type="SAM" id="MobiDB-lite"/>
    </source>
</evidence>
<name>A0AAW1PA22_9CHLO</name>
<evidence type="ECO:0000256" key="3">
    <source>
        <dbReference type="ARBA" id="ARBA00022692"/>
    </source>
</evidence>
<dbReference type="InterPro" id="IPR023271">
    <property type="entry name" value="Aquaporin-like"/>
</dbReference>
<dbReference type="EMBL" id="JALJOR010000016">
    <property type="protein sequence ID" value="KAK9805279.1"/>
    <property type="molecule type" value="Genomic_DNA"/>
</dbReference>
<organism evidence="10 11">
    <name type="scientific">[Myrmecia] bisecta</name>
    <dbReference type="NCBI Taxonomy" id="41462"/>
    <lineage>
        <taxon>Eukaryota</taxon>
        <taxon>Viridiplantae</taxon>
        <taxon>Chlorophyta</taxon>
        <taxon>core chlorophytes</taxon>
        <taxon>Trebouxiophyceae</taxon>
        <taxon>Trebouxiales</taxon>
        <taxon>Trebouxiaceae</taxon>
        <taxon>Myrmecia</taxon>
    </lineage>
</organism>
<evidence type="ECO:0000313" key="10">
    <source>
        <dbReference type="EMBL" id="KAK9805279.1"/>
    </source>
</evidence>
<comment type="similarity">
    <text evidence="7">Belongs to the MIP/aquaporin (TC 1.A.8) family.</text>
</comment>
<reference evidence="10 11" key="1">
    <citation type="journal article" date="2024" name="Nat. Commun.">
        <title>Phylogenomics reveals the evolutionary origins of lichenization in chlorophyte algae.</title>
        <authorList>
            <person name="Puginier C."/>
            <person name="Libourel C."/>
            <person name="Otte J."/>
            <person name="Skaloud P."/>
            <person name="Haon M."/>
            <person name="Grisel S."/>
            <person name="Petersen M."/>
            <person name="Berrin J.G."/>
            <person name="Delaux P.M."/>
            <person name="Dal Grande F."/>
            <person name="Keller J."/>
        </authorList>
    </citation>
    <scope>NUCLEOTIDE SEQUENCE [LARGE SCALE GENOMIC DNA]</scope>
    <source>
        <strain evidence="10 11">SAG 2043</strain>
    </source>
</reference>
<feature type="region of interest" description="Disordered" evidence="8">
    <location>
        <begin position="314"/>
        <end position="363"/>
    </location>
</feature>
<evidence type="ECO:0000256" key="7">
    <source>
        <dbReference type="RuleBase" id="RU000477"/>
    </source>
</evidence>
<keyword evidence="6 9" id="KW-0472">Membrane</keyword>
<dbReference type="Pfam" id="PF00230">
    <property type="entry name" value="MIP"/>
    <property type="match status" value="1"/>
</dbReference>
<evidence type="ECO:0000256" key="1">
    <source>
        <dbReference type="ARBA" id="ARBA00004127"/>
    </source>
</evidence>
<dbReference type="GO" id="GO:0015250">
    <property type="term" value="F:water channel activity"/>
    <property type="evidence" value="ECO:0007669"/>
    <property type="project" value="TreeGrafter"/>
</dbReference>
<feature type="transmembrane region" description="Helical" evidence="9">
    <location>
        <begin position="134"/>
        <end position="153"/>
    </location>
</feature>
<evidence type="ECO:0000256" key="6">
    <source>
        <dbReference type="ARBA" id="ARBA00023136"/>
    </source>
</evidence>
<evidence type="ECO:0000256" key="4">
    <source>
        <dbReference type="ARBA" id="ARBA00022737"/>
    </source>
</evidence>
<feature type="transmembrane region" description="Helical" evidence="9">
    <location>
        <begin position="204"/>
        <end position="227"/>
    </location>
</feature>
<dbReference type="Proteomes" id="UP001489004">
    <property type="component" value="Unassembled WGS sequence"/>
</dbReference>
<dbReference type="PANTHER" id="PTHR45665:SF9">
    <property type="entry name" value="AQUAPORIN-8"/>
    <property type="match status" value="1"/>
</dbReference>
<feature type="transmembrane region" description="Helical" evidence="9">
    <location>
        <begin position="165"/>
        <end position="184"/>
    </location>
</feature>
<evidence type="ECO:0000313" key="11">
    <source>
        <dbReference type="Proteomes" id="UP001489004"/>
    </source>
</evidence>
<dbReference type="AlphaFoldDB" id="A0AAW1PA22"/>
<feature type="transmembrane region" description="Helical" evidence="9">
    <location>
        <begin position="14"/>
        <end position="37"/>
    </location>
</feature>
<sequence>MPGGLLQTKHRQPLTVQFGIAFLAELLGVLIFTLYGGSGPAEYAAWTNGFTLAVLVYATANVSGGHLNPAVTIATMISGHITLFAGLIYLIAQVSGACLGVLLQVALLPNASVGMGEPGVGCFHTQQGADRGMVYGWEAVMTFFLVSTVYAVAIGEPSFKEAGPLAIGLALFVSVFTGGTYTGAALNPARVLGPAIVYHCYWRYVWVYILGQLTGAILAALVSWPLYGSAGPILRGIVRPLQKTGVFDKMGEGNSKLQHKLHELPKPLKVFFGTDDSDDDDDDSPKKGDQEQGEQGLHHGGINILDTQASERPQYGGSILDTQASERGLLTAPGQRTALNVQGTRLPTSTAQAYVGQPQPGRL</sequence>
<evidence type="ECO:0008006" key="12">
    <source>
        <dbReference type="Google" id="ProtNLM"/>
    </source>
</evidence>
<dbReference type="GO" id="GO:0005737">
    <property type="term" value="C:cytoplasm"/>
    <property type="evidence" value="ECO:0007669"/>
    <property type="project" value="UniProtKB-ARBA"/>
</dbReference>
<dbReference type="PROSITE" id="PS00221">
    <property type="entry name" value="MIP"/>
    <property type="match status" value="1"/>
</dbReference>
<evidence type="ECO:0000256" key="9">
    <source>
        <dbReference type="SAM" id="Phobius"/>
    </source>
</evidence>
<keyword evidence="3 7" id="KW-0812">Transmembrane</keyword>
<gene>
    <name evidence="10" type="ORF">WJX72_010747</name>
</gene>
<keyword evidence="4" id="KW-0677">Repeat</keyword>
<keyword evidence="2 7" id="KW-0813">Transport</keyword>
<dbReference type="InterPro" id="IPR000425">
    <property type="entry name" value="MIP"/>
</dbReference>